<dbReference type="Gene3D" id="3.90.550.10">
    <property type="entry name" value="Spore Coat Polysaccharide Biosynthesis Protein SpsA, Chain A"/>
    <property type="match status" value="1"/>
</dbReference>
<accession>A0A977KYY9</accession>
<name>A0A977KYY9_9CYAN</name>
<keyword evidence="3 6" id="KW-0328">Glycosyltransferase</keyword>
<dbReference type="EC" id="2.4.-.-" evidence="6"/>
<dbReference type="PANTHER" id="PTHR43179:SF12">
    <property type="entry name" value="GALACTOFURANOSYLTRANSFERASE GLFT2"/>
    <property type="match status" value="1"/>
</dbReference>
<dbReference type="Proteomes" id="UP001065613">
    <property type="component" value="Chromosome"/>
</dbReference>
<dbReference type="EMBL" id="CP073041">
    <property type="protein sequence ID" value="UXE62498.1"/>
    <property type="molecule type" value="Genomic_DNA"/>
</dbReference>
<comment type="similarity">
    <text evidence="2">Belongs to the glycosyltransferase 2 family.</text>
</comment>
<dbReference type="GO" id="GO:0016757">
    <property type="term" value="F:glycosyltransferase activity"/>
    <property type="evidence" value="ECO:0007669"/>
    <property type="project" value="UniProtKB-KW"/>
</dbReference>
<evidence type="ECO:0000256" key="1">
    <source>
        <dbReference type="ARBA" id="ARBA00004776"/>
    </source>
</evidence>
<dbReference type="AlphaFoldDB" id="A0A977KYY9"/>
<dbReference type="KEGG" id="wna:KA717_06980"/>
<reference evidence="6" key="1">
    <citation type="submission" date="2021-04" db="EMBL/GenBank/DDBJ databases">
        <title>Genome sequence of Woronichinia naegeliana from Washington state freshwater lake bloom.</title>
        <authorList>
            <person name="Dreher T.W."/>
        </authorList>
    </citation>
    <scope>NUCLEOTIDE SEQUENCE</scope>
    <source>
        <strain evidence="6">WA131</strain>
    </source>
</reference>
<dbReference type="SUPFAM" id="SSF53448">
    <property type="entry name" value="Nucleotide-diphospho-sugar transferases"/>
    <property type="match status" value="1"/>
</dbReference>
<evidence type="ECO:0000313" key="6">
    <source>
        <dbReference type="EMBL" id="UXE62498.1"/>
    </source>
</evidence>
<feature type="domain" description="Glycosyltransferase 2-like" evidence="5">
    <location>
        <begin position="7"/>
        <end position="151"/>
    </location>
</feature>
<evidence type="ECO:0000256" key="3">
    <source>
        <dbReference type="ARBA" id="ARBA00022676"/>
    </source>
</evidence>
<protein>
    <submittedName>
        <fullName evidence="6">Glycosyltransferase</fullName>
        <ecNumber evidence="6">2.4.-.-</ecNumber>
    </submittedName>
</protein>
<evidence type="ECO:0000256" key="2">
    <source>
        <dbReference type="ARBA" id="ARBA00006739"/>
    </source>
</evidence>
<dbReference type="Pfam" id="PF00535">
    <property type="entry name" value="Glycos_transf_2"/>
    <property type="match status" value="1"/>
</dbReference>
<evidence type="ECO:0000256" key="4">
    <source>
        <dbReference type="ARBA" id="ARBA00022679"/>
    </source>
</evidence>
<gene>
    <name evidence="6" type="ORF">KA717_06980</name>
</gene>
<organism evidence="6">
    <name type="scientific">Woronichinia naegeliana WA131</name>
    <dbReference type="NCBI Taxonomy" id="2824559"/>
    <lineage>
        <taxon>Bacteria</taxon>
        <taxon>Bacillati</taxon>
        <taxon>Cyanobacteriota</taxon>
        <taxon>Cyanophyceae</taxon>
        <taxon>Synechococcales</taxon>
        <taxon>Coelosphaeriaceae</taxon>
        <taxon>Woronichinia</taxon>
    </lineage>
</organism>
<dbReference type="PANTHER" id="PTHR43179">
    <property type="entry name" value="RHAMNOSYLTRANSFERASE WBBL"/>
    <property type="match status" value="1"/>
</dbReference>
<dbReference type="InterPro" id="IPR001173">
    <property type="entry name" value="Glyco_trans_2-like"/>
</dbReference>
<sequence>MFTPTVSVIIPLYNAEKDLPDLLTCLWNQTYPLSQVEYCLINNNSQDRTSQLLASAQIEANKKGITIKVEQENTIQSSYAARNQGIRQTTGEIIAFTDGDCRPIEDWLTALVQPLQRPTIGMVAGEIQALPDPSVFAKYAEHYGVLSPKFALNHPFYPYGQTANLALRRSILQQVGLFRPYLTTGGDADLCWRIQQKTDWQITFAPQAIAYHRHRDNWSAFYQQWQRYGESNRYLQELHGINLAREFSWSEAIYRLGRWLVKEIPQTRLADPIEIWKTPIELLGFYARTQGQKRSRLRDQATIIAYD</sequence>
<comment type="pathway">
    <text evidence="1">Cell wall biogenesis; cell wall polysaccharide biosynthesis.</text>
</comment>
<evidence type="ECO:0000259" key="5">
    <source>
        <dbReference type="Pfam" id="PF00535"/>
    </source>
</evidence>
<proteinExistence type="inferred from homology"/>
<dbReference type="InterPro" id="IPR029044">
    <property type="entry name" value="Nucleotide-diphossugar_trans"/>
</dbReference>
<keyword evidence="4 6" id="KW-0808">Transferase</keyword>